<reference evidence="3" key="2">
    <citation type="submission" date="2020-11" db="EMBL/GenBank/DDBJ databases">
        <authorList>
            <person name="Cecchin M."/>
            <person name="Marcolungo L."/>
            <person name="Rossato M."/>
            <person name="Girolomoni L."/>
            <person name="Cosentino E."/>
            <person name="Cuine S."/>
            <person name="Li-Beisson Y."/>
            <person name="Delledonne M."/>
            <person name="Ballottari M."/>
        </authorList>
    </citation>
    <scope>NUCLEOTIDE SEQUENCE</scope>
    <source>
        <strain evidence="3">211/11P</strain>
        <tissue evidence="3">Whole cell</tissue>
    </source>
</reference>
<organism evidence="3 4">
    <name type="scientific">Chlorella vulgaris</name>
    <name type="common">Green alga</name>
    <dbReference type="NCBI Taxonomy" id="3077"/>
    <lineage>
        <taxon>Eukaryota</taxon>
        <taxon>Viridiplantae</taxon>
        <taxon>Chlorophyta</taxon>
        <taxon>core chlorophytes</taxon>
        <taxon>Trebouxiophyceae</taxon>
        <taxon>Chlorellales</taxon>
        <taxon>Chlorellaceae</taxon>
        <taxon>Chlorella clade</taxon>
        <taxon>Chlorella</taxon>
    </lineage>
</organism>
<dbReference type="PANTHER" id="PTHR35128:SF1">
    <property type="entry name" value="SECRETION-REGULATING GUANINE NUCLEOTIDE EXCHANGE FACTOR"/>
    <property type="match status" value="1"/>
</dbReference>
<dbReference type="OrthoDB" id="10022521at2759"/>
<accession>A0A9D4Z2R5</accession>
<dbReference type="InterPro" id="IPR029058">
    <property type="entry name" value="AB_hydrolase_fold"/>
</dbReference>
<dbReference type="Gene3D" id="3.40.50.1820">
    <property type="entry name" value="alpha/beta hydrolase"/>
    <property type="match status" value="1"/>
</dbReference>
<keyword evidence="2" id="KW-0732">Signal</keyword>
<keyword evidence="4" id="KW-1185">Reference proteome</keyword>
<feature type="chain" id="PRO_5039439780" description="Pectin acetylesterase" evidence="2">
    <location>
        <begin position="34"/>
        <end position="441"/>
    </location>
</feature>
<evidence type="ECO:0000256" key="1">
    <source>
        <dbReference type="SAM" id="MobiDB-lite"/>
    </source>
</evidence>
<proteinExistence type="predicted"/>
<evidence type="ECO:0000313" key="3">
    <source>
        <dbReference type="EMBL" id="KAI3439090.1"/>
    </source>
</evidence>
<dbReference type="AlphaFoldDB" id="A0A9D4Z2R5"/>
<dbReference type="PANTHER" id="PTHR35128">
    <property type="entry name" value="SECRETION-REGULATING GUANINE NUCLEOTIDE EXCHANGE FACTOR"/>
    <property type="match status" value="1"/>
</dbReference>
<name>A0A9D4Z2R5_CHLVU</name>
<feature type="region of interest" description="Disordered" evidence="1">
    <location>
        <begin position="393"/>
        <end position="419"/>
    </location>
</feature>
<dbReference type="SUPFAM" id="SSF53474">
    <property type="entry name" value="alpha/beta-Hydrolases"/>
    <property type="match status" value="1"/>
</dbReference>
<gene>
    <name evidence="3" type="ORF">D9Q98_001500</name>
</gene>
<reference evidence="3" key="1">
    <citation type="journal article" date="2019" name="Plant J.">
        <title>Chlorella vulgaris genome assembly and annotation reveals the molecular basis for metabolic acclimation to high light conditions.</title>
        <authorList>
            <person name="Cecchin M."/>
            <person name="Marcolungo L."/>
            <person name="Rossato M."/>
            <person name="Girolomoni L."/>
            <person name="Cosentino E."/>
            <person name="Cuine S."/>
            <person name="Li-Beisson Y."/>
            <person name="Delledonne M."/>
            <person name="Ballottari M."/>
        </authorList>
    </citation>
    <scope>NUCLEOTIDE SEQUENCE</scope>
    <source>
        <strain evidence="3">211/11P</strain>
    </source>
</reference>
<sequence>MRKGRATNRMSGGRLLAVAVAVAVASALPVAWAADTTSGTSPGPTVVSDQDGGRTWYHEVPSEPMGTLLMLHRCGRNAEDFWPPSSVCPQCIGMPEGVSISRQGLARGYALLAINSLNRTLGSGGRCFSWADDAFAVRDIVAGFQKKQGLEKLPLYITGCSSGGSVALRIPSIMKVDGLMPVAIGLDLQAFPPSNPWPENHTYPPTAYIHFSRDKTISAQVAAMLEFSANASLPTAEVKEVPAAIDPAFFSRRDAMISEELSRALYTALKEDLQVLDDSDFLKENWQQLVSQTQLQEKLRSVLASGGAVAASSLDGGDGGGGAAAEVVQLPADRLMDLVNHVQEEVAVAWAEHTNLGDYTTAVLMWLEGGGKGDFAQLAKAHRVTEPAALAAPGIRNDNVPSSAVAPPGLPPPAPSNAARRGRWAAATAAVAAAALALVLL</sequence>
<comment type="caution">
    <text evidence="3">The sequence shown here is derived from an EMBL/GenBank/DDBJ whole genome shotgun (WGS) entry which is preliminary data.</text>
</comment>
<dbReference type="Proteomes" id="UP001055712">
    <property type="component" value="Unassembled WGS sequence"/>
</dbReference>
<evidence type="ECO:0000313" key="4">
    <source>
        <dbReference type="Proteomes" id="UP001055712"/>
    </source>
</evidence>
<evidence type="ECO:0008006" key="5">
    <source>
        <dbReference type="Google" id="ProtNLM"/>
    </source>
</evidence>
<protein>
    <recommendedName>
        <fullName evidence="5">Pectin acetylesterase</fullName>
    </recommendedName>
</protein>
<evidence type="ECO:0000256" key="2">
    <source>
        <dbReference type="SAM" id="SignalP"/>
    </source>
</evidence>
<dbReference type="EMBL" id="SIDB01000001">
    <property type="protein sequence ID" value="KAI3439090.1"/>
    <property type="molecule type" value="Genomic_DNA"/>
</dbReference>
<feature type="region of interest" description="Disordered" evidence="1">
    <location>
        <begin position="34"/>
        <end position="53"/>
    </location>
</feature>
<feature type="signal peptide" evidence="2">
    <location>
        <begin position="1"/>
        <end position="33"/>
    </location>
</feature>